<dbReference type="OrthoDB" id="5363962at2759"/>
<dbReference type="SMART" id="SM00829">
    <property type="entry name" value="PKS_ER"/>
    <property type="match status" value="1"/>
</dbReference>
<dbReference type="SUPFAM" id="SSF51735">
    <property type="entry name" value="NAD(P)-binding Rossmann-fold domains"/>
    <property type="match status" value="1"/>
</dbReference>
<evidence type="ECO:0000256" key="1">
    <source>
        <dbReference type="ARBA" id="ARBA00001947"/>
    </source>
</evidence>
<dbReference type="CDD" id="cd05285">
    <property type="entry name" value="sorbitol_DH"/>
    <property type="match status" value="1"/>
</dbReference>
<dbReference type="STRING" id="1283841.A0A084QX87"/>
<dbReference type="InterPro" id="IPR020843">
    <property type="entry name" value="ER"/>
</dbReference>
<dbReference type="InParanoid" id="A0A084QX87"/>
<dbReference type="PROSITE" id="PS00059">
    <property type="entry name" value="ADH_ZINC"/>
    <property type="match status" value="1"/>
</dbReference>
<evidence type="ECO:0000259" key="9">
    <source>
        <dbReference type="SMART" id="SM00829"/>
    </source>
</evidence>
<dbReference type="InterPro" id="IPR013154">
    <property type="entry name" value="ADH-like_N"/>
</dbReference>
<dbReference type="SUPFAM" id="SSF50129">
    <property type="entry name" value="GroES-like"/>
    <property type="match status" value="1"/>
</dbReference>
<accession>A0A084QX87</accession>
<dbReference type="InterPro" id="IPR002328">
    <property type="entry name" value="ADH_Zn_CS"/>
</dbReference>
<feature type="domain" description="Enoyl reductase (ER)" evidence="9">
    <location>
        <begin position="11"/>
        <end position="359"/>
    </location>
</feature>
<dbReference type="InterPro" id="IPR045306">
    <property type="entry name" value="SDH-like"/>
</dbReference>
<dbReference type="InterPro" id="IPR011032">
    <property type="entry name" value="GroES-like_sf"/>
</dbReference>
<keyword evidence="4 8" id="KW-0479">Metal-binding</keyword>
<dbReference type="Gene3D" id="3.40.50.720">
    <property type="entry name" value="NAD(P)-binding Rossmann-like Domain"/>
    <property type="match status" value="1"/>
</dbReference>
<dbReference type="OMA" id="IWRYANT"/>
<comment type="pathway">
    <text evidence="2">Carbohydrate degradation.</text>
</comment>
<proteinExistence type="inferred from homology"/>
<dbReference type="Pfam" id="PF00107">
    <property type="entry name" value="ADH_zinc_N"/>
    <property type="match status" value="1"/>
</dbReference>
<keyword evidence="11" id="KW-1185">Reference proteome</keyword>
<dbReference type="InterPro" id="IPR013149">
    <property type="entry name" value="ADH-like_C"/>
</dbReference>
<evidence type="ECO:0000256" key="4">
    <source>
        <dbReference type="ARBA" id="ARBA00022723"/>
    </source>
</evidence>
<evidence type="ECO:0000313" key="10">
    <source>
        <dbReference type="EMBL" id="KFA68572.1"/>
    </source>
</evidence>
<evidence type="ECO:0000256" key="7">
    <source>
        <dbReference type="ARBA" id="ARBA00023027"/>
    </source>
</evidence>
<evidence type="ECO:0000256" key="5">
    <source>
        <dbReference type="ARBA" id="ARBA00022833"/>
    </source>
</evidence>
<dbReference type="Pfam" id="PF08240">
    <property type="entry name" value="ADH_N"/>
    <property type="match status" value="1"/>
</dbReference>
<evidence type="ECO:0000256" key="2">
    <source>
        <dbReference type="ARBA" id="ARBA00004921"/>
    </source>
</evidence>
<organism evidence="10 11">
    <name type="scientific">Stachybotrys chlorohalonatus (strain IBT 40285)</name>
    <dbReference type="NCBI Taxonomy" id="1283841"/>
    <lineage>
        <taxon>Eukaryota</taxon>
        <taxon>Fungi</taxon>
        <taxon>Dikarya</taxon>
        <taxon>Ascomycota</taxon>
        <taxon>Pezizomycotina</taxon>
        <taxon>Sordariomycetes</taxon>
        <taxon>Hypocreomycetidae</taxon>
        <taxon>Hypocreales</taxon>
        <taxon>Stachybotryaceae</taxon>
        <taxon>Stachybotrys</taxon>
    </lineage>
</organism>
<keyword evidence="6" id="KW-0560">Oxidoreductase</keyword>
<sequence>MANVTNSHIAAVLHRAKIIKIEQVQTPELEAHQVQIAPRATGLCGTDLHYYQNGRNGIYTVEDPLLLGHEAAGEIIKVGSAVTNLQVGDRVAVEPQLPCSSCQQCRSGRYNLCPKMRFNGSASAKPPAQGSLQKVWTHPASLCYKLPSSVSFEEGAVVEPLSVALHSIRKGRLHAGQSVLITGAGAVGLLCARIAKISGASSVVMVDIDEARLQFALDQKLADRVFLAPTEGDPNTLVETTVEGIRNLLRPGANLALECTGIESCLEYCIKSAAPAARVVIVGMGRPVQQVNLGVAMVREIEIIGVWRYTNTFPAAIDLIEAGMVDVKPMITHRYDMQDVADALEYALSRPPDLVKCVITSN</sequence>
<reference evidence="10 11" key="1">
    <citation type="journal article" date="2014" name="BMC Genomics">
        <title>Comparative genome sequencing reveals chemotype-specific gene clusters in the toxigenic black mold Stachybotrys.</title>
        <authorList>
            <person name="Semeiks J."/>
            <person name="Borek D."/>
            <person name="Otwinowski Z."/>
            <person name="Grishin N.V."/>
        </authorList>
    </citation>
    <scope>NUCLEOTIDE SEQUENCE [LARGE SCALE GENOMIC DNA]</scope>
    <source>
        <strain evidence="10 11">IBT 40285</strain>
    </source>
</reference>
<dbReference type="AlphaFoldDB" id="A0A084QX87"/>
<dbReference type="GO" id="GO:0003939">
    <property type="term" value="F:L-iditol 2-dehydrogenase (NAD+) activity"/>
    <property type="evidence" value="ECO:0007669"/>
    <property type="project" value="TreeGrafter"/>
</dbReference>
<dbReference type="EMBL" id="KL659800">
    <property type="protein sequence ID" value="KFA68572.1"/>
    <property type="molecule type" value="Genomic_DNA"/>
</dbReference>
<comment type="cofactor">
    <cofactor evidence="1 8">
        <name>Zn(2+)</name>
        <dbReference type="ChEBI" id="CHEBI:29105"/>
    </cofactor>
</comment>
<dbReference type="PANTHER" id="PTHR43161:SF25">
    <property type="entry name" value="ALCOHOL DEHYDROGENASE, PUTATIVE (AFU_ORTHOLOGUE AFUA_1G14390)-RELATED"/>
    <property type="match status" value="1"/>
</dbReference>
<evidence type="ECO:0000256" key="3">
    <source>
        <dbReference type="ARBA" id="ARBA00008072"/>
    </source>
</evidence>
<name>A0A084QX87_STAC4</name>
<dbReference type="HOGENOM" id="CLU_026673_11_5_1"/>
<dbReference type="Proteomes" id="UP000028524">
    <property type="component" value="Unassembled WGS sequence"/>
</dbReference>
<evidence type="ECO:0000313" key="11">
    <source>
        <dbReference type="Proteomes" id="UP000028524"/>
    </source>
</evidence>
<dbReference type="GO" id="GO:0008270">
    <property type="term" value="F:zinc ion binding"/>
    <property type="evidence" value="ECO:0007669"/>
    <property type="project" value="InterPro"/>
</dbReference>
<dbReference type="PANTHER" id="PTHR43161">
    <property type="entry name" value="SORBITOL DEHYDROGENASE"/>
    <property type="match status" value="1"/>
</dbReference>
<dbReference type="InterPro" id="IPR036291">
    <property type="entry name" value="NAD(P)-bd_dom_sf"/>
</dbReference>
<dbReference type="GO" id="GO:0006062">
    <property type="term" value="P:sorbitol catabolic process"/>
    <property type="evidence" value="ECO:0007669"/>
    <property type="project" value="TreeGrafter"/>
</dbReference>
<comment type="similarity">
    <text evidence="3 8">Belongs to the zinc-containing alcohol dehydrogenase family.</text>
</comment>
<dbReference type="Gene3D" id="3.90.180.10">
    <property type="entry name" value="Medium-chain alcohol dehydrogenases, catalytic domain"/>
    <property type="match status" value="1"/>
</dbReference>
<keyword evidence="7" id="KW-0520">NAD</keyword>
<evidence type="ECO:0000256" key="8">
    <source>
        <dbReference type="RuleBase" id="RU361277"/>
    </source>
</evidence>
<protein>
    <recommendedName>
        <fullName evidence="9">Enoyl reductase (ER) domain-containing protein</fullName>
    </recommendedName>
</protein>
<keyword evidence="5 8" id="KW-0862">Zinc</keyword>
<evidence type="ECO:0000256" key="6">
    <source>
        <dbReference type="ARBA" id="ARBA00023002"/>
    </source>
</evidence>
<gene>
    <name evidence="10" type="ORF">S40285_06660</name>
</gene>